<feature type="region of interest" description="Disordered" evidence="1">
    <location>
        <begin position="58"/>
        <end position="107"/>
    </location>
</feature>
<feature type="region of interest" description="Disordered" evidence="1">
    <location>
        <begin position="126"/>
        <end position="164"/>
    </location>
</feature>
<reference evidence="2 3" key="1">
    <citation type="journal article" date="2019" name="Sci. Rep.">
        <title>A high-quality genome of Eragrostis curvula grass provides insights into Poaceae evolution and supports new strategies to enhance forage quality.</title>
        <authorList>
            <person name="Carballo J."/>
            <person name="Santos B.A.C.M."/>
            <person name="Zappacosta D."/>
            <person name="Garbus I."/>
            <person name="Selva J.P."/>
            <person name="Gallo C.A."/>
            <person name="Diaz A."/>
            <person name="Albertini E."/>
            <person name="Caccamo M."/>
            <person name="Echenique V."/>
        </authorList>
    </citation>
    <scope>NUCLEOTIDE SEQUENCE [LARGE SCALE GENOMIC DNA]</scope>
    <source>
        <strain evidence="3">cv. Victoria</strain>
        <tissue evidence="2">Leaf</tissue>
    </source>
</reference>
<evidence type="ECO:0000256" key="1">
    <source>
        <dbReference type="SAM" id="MobiDB-lite"/>
    </source>
</evidence>
<organism evidence="2 3">
    <name type="scientific">Eragrostis curvula</name>
    <name type="common">weeping love grass</name>
    <dbReference type="NCBI Taxonomy" id="38414"/>
    <lineage>
        <taxon>Eukaryota</taxon>
        <taxon>Viridiplantae</taxon>
        <taxon>Streptophyta</taxon>
        <taxon>Embryophyta</taxon>
        <taxon>Tracheophyta</taxon>
        <taxon>Spermatophyta</taxon>
        <taxon>Magnoliopsida</taxon>
        <taxon>Liliopsida</taxon>
        <taxon>Poales</taxon>
        <taxon>Poaceae</taxon>
        <taxon>PACMAD clade</taxon>
        <taxon>Chloridoideae</taxon>
        <taxon>Eragrostideae</taxon>
        <taxon>Eragrostidinae</taxon>
        <taxon>Eragrostis</taxon>
    </lineage>
</organism>
<name>A0A5J9V192_9POAL</name>
<sequence>MPRICSLWITVDLKRRGRGPTSLDPYPEERKTGISPLKLVWSTGKVAQRGKNIVCVAPKGGTGKHHPAAAATPTLPLPRPRCRQSGKPANRATRDDGGGGAPPLCPAPKHASAIARVRCYRWRGGAARHRGSGGAGPPSSSTRGAPRMTDPAQGAARSGSGPRPAWFRSAPAWDAHLGVPCVLLCYLESNLAWSPPSSADATLGSGPLKAGLVHPLGGFAPSPPLRGSPPWWAGRRASRDATVGGSRHVGFHRSLGHQVGWSDALVCVSSTAAAVAGGGVEAGSALGGPDLGVHEHSLAPMAGEVQGAGRKL</sequence>
<gene>
    <name evidence="2" type="ORF">EJB05_21380</name>
</gene>
<protein>
    <submittedName>
        <fullName evidence="2">Uncharacterized protein</fullName>
    </submittedName>
</protein>
<feature type="compositionally biased region" description="Low complexity" evidence="1">
    <location>
        <begin position="137"/>
        <end position="147"/>
    </location>
</feature>
<feature type="non-terminal residue" evidence="2">
    <location>
        <position position="1"/>
    </location>
</feature>
<keyword evidence="3" id="KW-1185">Reference proteome</keyword>
<comment type="caution">
    <text evidence="2">The sequence shown here is derived from an EMBL/GenBank/DDBJ whole genome shotgun (WGS) entry which is preliminary data.</text>
</comment>
<dbReference type="AlphaFoldDB" id="A0A5J9V192"/>
<dbReference type="Proteomes" id="UP000324897">
    <property type="component" value="Chromosome 1"/>
</dbReference>
<evidence type="ECO:0000313" key="3">
    <source>
        <dbReference type="Proteomes" id="UP000324897"/>
    </source>
</evidence>
<proteinExistence type="predicted"/>
<accession>A0A5J9V192</accession>
<dbReference type="Gramene" id="TVU29793">
    <property type="protein sequence ID" value="TVU29793"/>
    <property type="gene ID" value="EJB05_21380"/>
</dbReference>
<dbReference type="EMBL" id="RWGY01000011">
    <property type="protein sequence ID" value="TVU29793.1"/>
    <property type="molecule type" value="Genomic_DNA"/>
</dbReference>
<evidence type="ECO:0000313" key="2">
    <source>
        <dbReference type="EMBL" id="TVU29793.1"/>
    </source>
</evidence>